<dbReference type="InterPro" id="IPR046162">
    <property type="entry name" value="DUF6164"/>
</dbReference>
<accession>A0A0R0CZX6</accession>
<dbReference type="OrthoDB" id="5569385at2"/>
<evidence type="ECO:0000313" key="3">
    <source>
        <dbReference type="Proteomes" id="UP000051863"/>
    </source>
</evidence>
<dbReference type="Pfam" id="PF19661">
    <property type="entry name" value="DUF6164"/>
    <property type="match status" value="1"/>
</dbReference>
<dbReference type="EMBL" id="LDJJ01000007">
    <property type="protein sequence ID" value="KRG71758.1"/>
    <property type="molecule type" value="Genomic_DNA"/>
</dbReference>
<organism evidence="2 3">
    <name type="scientific">Stenotrophomonas terrae</name>
    <dbReference type="NCBI Taxonomy" id="405446"/>
    <lineage>
        <taxon>Bacteria</taxon>
        <taxon>Pseudomonadati</taxon>
        <taxon>Pseudomonadota</taxon>
        <taxon>Gammaproteobacteria</taxon>
        <taxon>Lysobacterales</taxon>
        <taxon>Lysobacteraceae</taxon>
        <taxon>Stenotrophomonas</taxon>
    </lineage>
</organism>
<dbReference type="RefSeq" id="WP_057626634.1">
    <property type="nucleotide sequence ID" value="NZ_LDJJ01000007.1"/>
</dbReference>
<evidence type="ECO:0000313" key="2">
    <source>
        <dbReference type="EMBL" id="KRG71758.1"/>
    </source>
</evidence>
<reference evidence="2 3" key="1">
    <citation type="submission" date="2015-05" db="EMBL/GenBank/DDBJ databases">
        <title>Genome sequencing and analysis of members of genus Stenotrophomonas.</title>
        <authorList>
            <person name="Patil P.P."/>
            <person name="Midha S."/>
            <person name="Patil P.B."/>
        </authorList>
    </citation>
    <scope>NUCLEOTIDE SEQUENCE [LARGE SCALE GENOMIC DNA]</scope>
    <source>
        <strain evidence="2 3">DSM 18941</strain>
    </source>
</reference>
<feature type="transmembrane region" description="Helical" evidence="1">
    <location>
        <begin position="97"/>
        <end position="118"/>
    </location>
</feature>
<proteinExistence type="predicted"/>
<keyword evidence="1" id="KW-1133">Transmembrane helix</keyword>
<name>A0A0R0CZX6_9GAMM</name>
<keyword evidence="1" id="KW-0472">Membrane</keyword>
<gene>
    <name evidence="2" type="ORF">ABB27_02385</name>
</gene>
<keyword evidence="3" id="KW-1185">Reference proteome</keyword>
<dbReference type="PATRIC" id="fig|405446.3.peg.3360"/>
<keyword evidence="1" id="KW-0812">Transmembrane</keyword>
<protein>
    <submittedName>
        <fullName evidence="2">Membrane protein</fullName>
    </submittedName>
</protein>
<evidence type="ECO:0000256" key="1">
    <source>
        <dbReference type="SAM" id="Phobius"/>
    </source>
</evidence>
<sequence>MAKLLLNLRNVGDDESFEVGQLLDRNGIAWYRTEASPWGISSGGIWLRDNDDQPRAKALMATYQAERGQRVRDERQAALRDGSAETFASMLRQRPGFVVAVLLGMVAAAALVLLPFFLLRG</sequence>
<dbReference type="AlphaFoldDB" id="A0A0R0CZX6"/>
<dbReference type="Proteomes" id="UP000051863">
    <property type="component" value="Unassembled WGS sequence"/>
</dbReference>
<comment type="caution">
    <text evidence="2">The sequence shown here is derived from an EMBL/GenBank/DDBJ whole genome shotgun (WGS) entry which is preliminary data.</text>
</comment>